<feature type="domain" description="Squalene cyclase N-terminal" evidence="8">
    <location>
        <begin position="42"/>
        <end position="318"/>
    </location>
</feature>
<dbReference type="EMBL" id="BMVU01000064">
    <property type="protein sequence ID" value="GGY07761.1"/>
    <property type="molecule type" value="Genomic_DNA"/>
</dbReference>
<evidence type="ECO:0000313" key="10">
    <source>
        <dbReference type="Proteomes" id="UP000619244"/>
    </source>
</evidence>
<dbReference type="SUPFAM" id="SSF48239">
    <property type="entry name" value="Terpenoid cyclases/Protein prenyltransferases"/>
    <property type="match status" value="2"/>
</dbReference>
<gene>
    <name evidence="9" type="ORF">GCM10010358_71050</name>
</gene>
<dbReference type="GO" id="GO:0016104">
    <property type="term" value="P:triterpenoid biosynthetic process"/>
    <property type="evidence" value="ECO:0007669"/>
    <property type="project" value="InterPro"/>
</dbReference>
<comment type="pathway">
    <text evidence="1">Secondary metabolite biosynthesis; hopanoid biosynthesis.</text>
</comment>
<dbReference type="InterPro" id="IPR032696">
    <property type="entry name" value="SQ_cyclase_C"/>
</dbReference>
<evidence type="ECO:0000256" key="2">
    <source>
        <dbReference type="ARBA" id="ARBA00009755"/>
    </source>
</evidence>
<protein>
    <submittedName>
        <fullName evidence="9">Squalene-hopene cyclase</fullName>
    </submittedName>
</protein>
<evidence type="ECO:0000256" key="5">
    <source>
        <dbReference type="ARBA" id="ARBA00023235"/>
    </source>
</evidence>
<dbReference type="RefSeq" id="WP_190194437.1">
    <property type="nucleotide sequence ID" value="NZ_BMVU01000064.1"/>
</dbReference>
<reference evidence="9" key="1">
    <citation type="journal article" date="2014" name="Int. J. Syst. Evol. Microbiol.">
        <title>Complete genome sequence of Corynebacterium casei LMG S-19264T (=DSM 44701T), isolated from a smear-ripened cheese.</title>
        <authorList>
            <consortium name="US DOE Joint Genome Institute (JGI-PGF)"/>
            <person name="Walter F."/>
            <person name="Albersmeier A."/>
            <person name="Kalinowski J."/>
            <person name="Ruckert C."/>
        </authorList>
    </citation>
    <scope>NUCLEOTIDE SEQUENCE</scope>
    <source>
        <strain evidence="9">JCM 4790</strain>
    </source>
</reference>
<keyword evidence="4" id="KW-0677">Repeat</keyword>
<dbReference type="NCBIfam" id="TIGR01507">
    <property type="entry name" value="hopene_cyclase"/>
    <property type="match status" value="1"/>
</dbReference>
<sequence>MTAMAGDASREKKSAPAGGADVTFTFPASGPEEETVRRALLQAVDHLLARQHAEGWWKGVFRTDVSYDAHDLFLRHSLGVLDERVAQASGRWIRSQQSADGSWPLAFDGPGHLGTTVQAYVALRLAGDSPDAEHMLRCAAWVREQGGVEASQLTARVWLAMFGWWSRDRLPMVPAGIIALPGWAPLNIYAFSAVMLVALVALGIINEHRPVRPPPFGIDELLAVSDASVRAPTSAPAGGREGALRRLNAVAHAWHRRVPRPVRKAAANACARRLVEHQEADGSWGACTPMTTWVILALHLHGYSPEHPVLKAGWKYPEECAAWPEEDVRALQTVHSPVWDTCLSITALLDAGLAADHPAVVKAADWLLTRPTDRPGDRAVRRPGLAPGGCSFQFHNQNHPDNDDTCEAVLALRRVVHPERTRVDDAVDRAVRWCLGMQSGNGGWAAFDADNTSALPGRLPFFGFGEFCAEPPTADVTAHAVEMLSACGTERHAATRRAVRRLLDRQEADGAWYGRWGVNHLYGTGCVVPALVAAGVPHDHTAVRRAVAWLTSVQNGDGGWGEDWQAYVAPAHRGRGPSTPSQTAWALLALLAAGERESAAVRSGVHWPADRQTDRGTWWEPQFTGTLVPGAVAAHYGYYGHLFPLMALGRYVQRTGHGSDAASGPAPT</sequence>
<dbReference type="InterPro" id="IPR018333">
    <property type="entry name" value="Squalene_cyclase"/>
</dbReference>
<reference evidence="9" key="2">
    <citation type="submission" date="2020-09" db="EMBL/GenBank/DDBJ databases">
        <authorList>
            <person name="Sun Q."/>
            <person name="Ohkuma M."/>
        </authorList>
    </citation>
    <scope>NUCLEOTIDE SEQUENCE</scope>
    <source>
        <strain evidence="9">JCM 4790</strain>
    </source>
</reference>
<dbReference type="InterPro" id="IPR032697">
    <property type="entry name" value="SQ_cyclase_N"/>
</dbReference>
<dbReference type="Pfam" id="PF13243">
    <property type="entry name" value="SQHop_cyclase_C"/>
    <property type="match status" value="1"/>
</dbReference>
<proteinExistence type="inferred from homology"/>
<dbReference type="NCBIfam" id="TIGR01787">
    <property type="entry name" value="squalene_cyclas"/>
    <property type="match status" value="1"/>
</dbReference>
<name>A0A918U8K5_9ACTN</name>
<dbReference type="GO" id="GO:0046872">
    <property type="term" value="F:metal ion binding"/>
    <property type="evidence" value="ECO:0007669"/>
    <property type="project" value="UniProtKB-KW"/>
</dbReference>
<dbReference type="Proteomes" id="UP000619244">
    <property type="component" value="Unassembled WGS sequence"/>
</dbReference>
<accession>A0A918U8K5</accession>
<keyword evidence="10" id="KW-1185">Reference proteome</keyword>
<feature type="domain" description="Squalene cyclase C-terminal" evidence="7">
    <location>
        <begin position="336"/>
        <end position="652"/>
    </location>
</feature>
<evidence type="ECO:0000259" key="7">
    <source>
        <dbReference type="Pfam" id="PF13243"/>
    </source>
</evidence>
<comment type="caution">
    <text evidence="9">The sequence shown here is derived from an EMBL/GenBank/DDBJ whole genome shotgun (WGS) entry which is preliminary data.</text>
</comment>
<dbReference type="GO" id="GO:0005811">
    <property type="term" value="C:lipid droplet"/>
    <property type="evidence" value="ECO:0007669"/>
    <property type="project" value="InterPro"/>
</dbReference>
<dbReference type="Gene3D" id="1.50.10.20">
    <property type="match status" value="2"/>
</dbReference>
<evidence type="ECO:0000259" key="8">
    <source>
        <dbReference type="Pfam" id="PF13249"/>
    </source>
</evidence>
<organism evidence="9 10">
    <name type="scientific">Streptomyces minutiscleroticus</name>
    <dbReference type="NCBI Taxonomy" id="68238"/>
    <lineage>
        <taxon>Bacteria</taxon>
        <taxon>Bacillati</taxon>
        <taxon>Actinomycetota</taxon>
        <taxon>Actinomycetes</taxon>
        <taxon>Kitasatosporales</taxon>
        <taxon>Streptomycetaceae</taxon>
        <taxon>Streptomyces</taxon>
    </lineage>
</organism>
<keyword evidence="5" id="KW-0413">Isomerase</keyword>
<evidence type="ECO:0000313" key="9">
    <source>
        <dbReference type="EMBL" id="GGY07761.1"/>
    </source>
</evidence>
<dbReference type="InterPro" id="IPR006400">
    <property type="entry name" value="Hopene-cyclase"/>
</dbReference>
<dbReference type="InterPro" id="IPR008930">
    <property type="entry name" value="Terpenoid_cyclase/PrenylTrfase"/>
</dbReference>
<dbReference type="SFLD" id="SFLDG01016">
    <property type="entry name" value="Prenyltransferase_Like_2"/>
    <property type="match status" value="1"/>
</dbReference>
<dbReference type="PANTHER" id="PTHR11764:SF20">
    <property type="entry name" value="LANOSTEROL SYNTHASE"/>
    <property type="match status" value="1"/>
</dbReference>
<evidence type="ECO:0000256" key="6">
    <source>
        <dbReference type="SAM" id="MobiDB-lite"/>
    </source>
</evidence>
<evidence type="ECO:0000256" key="3">
    <source>
        <dbReference type="ARBA" id="ARBA00022723"/>
    </source>
</evidence>
<feature type="region of interest" description="Disordered" evidence="6">
    <location>
        <begin position="1"/>
        <end position="28"/>
    </location>
</feature>
<keyword evidence="3" id="KW-0479">Metal-binding</keyword>
<comment type="similarity">
    <text evidence="2">Belongs to the terpene cyclase/mutase family.</text>
</comment>
<evidence type="ECO:0000256" key="1">
    <source>
        <dbReference type="ARBA" id="ARBA00004999"/>
    </source>
</evidence>
<dbReference type="AlphaFoldDB" id="A0A918U8K5"/>
<dbReference type="Pfam" id="PF13249">
    <property type="entry name" value="SQHop_cyclase_N"/>
    <property type="match status" value="1"/>
</dbReference>
<dbReference type="PANTHER" id="PTHR11764">
    <property type="entry name" value="TERPENE CYCLASE/MUTASE FAMILY MEMBER"/>
    <property type="match status" value="1"/>
</dbReference>
<evidence type="ECO:0000256" key="4">
    <source>
        <dbReference type="ARBA" id="ARBA00022737"/>
    </source>
</evidence>
<dbReference type="GO" id="GO:0016866">
    <property type="term" value="F:intramolecular transferase activity"/>
    <property type="evidence" value="ECO:0007669"/>
    <property type="project" value="InterPro"/>
</dbReference>